<name>A0AAI8YFJ7_9PEZI</name>
<protein>
    <submittedName>
        <fullName evidence="4">Uu.00g103920.m01.CDS01</fullName>
    </submittedName>
</protein>
<dbReference type="SUPFAM" id="SSF48403">
    <property type="entry name" value="Ankyrin repeat"/>
    <property type="match status" value="1"/>
</dbReference>
<feature type="repeat" description="ANK" evidence="3">
    <location>
        <begin position="58"/>
        <end position="90"/>
    </location>
</feature>
<sequence>MPAQTESSTTLKQAEVEAIIQHASNGELEAMQRKIRDAAENLNTSVFSMITNHVVDAGGQTVMHHAAANGRTNILNFVRRNGASREEKDKRGWTAVHTAFAEERLGAAMWLIQQGADVDATTNQGNTALHLVAKRDWFQGCEALLKANCNATVHNMNGVQAWHVADLNGNDAVSAALMEKGLGFMVPYPDYDWHAIEDETNEYYE</sequence>
<evidence type="ECO:0000256" key="2">
    <source>
        <dbReference type="ARBA" id="ARBA00023043"/>
    </source>
</evidence>
<reference evidence="4" key="1">
    <citation type="submission" date="2023-10" db="EMBL/GenBank/DDBJ databases">
        <authorList>
            <person name="Hackl T."/>
        </authorList>
    </citation>
    <scope>NUCLEOTIDE SEQUENCE</scope>
</reference>
<dbReference type="Pfam" id="PF12796">
    <property type="entry name" value="Ank_2"/>
    <property type="match status" value="1"/>
</dbReference>
<keyword evidence="5" id="KW-1185">Reference proteome</keyword>
<dbReference type="PRINTS" id="PR01415">
    <property type="entry name" value="ANKYRIN"/>
</dbReference>
<dbReference type="Proteomes" id="UP001295740">
    <property type="component" value="Unassembled WGS sequence"/>
</dbReference>
<evidence type="ECO:0000313" key="4">
    <source>
        <dbReference type="EMBL" id="CAJ2502998.1"/>
    </source>
</evidence>
<evidence type="ECO:0000256" key="1">
    <source>
        <dbReference type="ARBA" id="ARBA00022737"/>
    </source>
</evidence>
<dbReference type="AlphaFoldDB" id="A0AAI8YFJ7"/>
<dbReference type="PANTHER" id="PTHR24171:SF9">
    <property type="entry name" value="ANKYRIN REPEAT DOMAIN-CONTAINING PROTEIN 39"/>
    <property type="match status" value="1"/>
</dbReference>
<proteinExistence type="predicted"/>
<dbReference type="PROSITE" id="PS50088">
    <property type="entry name" value="ANK_REPEAT"/>
    <property type="match status" value="2"/>
</dbReference>
<evidence type="ECO:0000256" key="3">
    <source>
        <dbReference type="PROSITE-ProRule" id="PRU00023"/>
    </source>
</evidence>
<dbReference type="Gene3D" id="1.25.40.20">
    <property type="entry name" value="Ankyrin repeat-containing domain"/>
    <property type="match status" value="1"/>
</dbReference>
<organism evidence="4 5">
    <name type="scientific">Anthostomella pinea</name>
    <dbReference type="NCBI Taxonomy" id="933095"/>
    <lineage>
        <taxon>Eukaryota</taxon>
        <taxon>Fungi</taxon>
        <taxon>Dikarya</taxon>
        <taxon>Ascomycota</taxon>
        <taxon>Pezizomycotina</taxon>
        <taxon>Sordariomycetes</taxon>
        <taxon>Xylariomycetidae</taxon>
        <taxon>Xylariales</taxon>
        <taxon>Xylariaceae</taxon>
        <taxon>Anthostomella</taxon>
    </lineage>
</organism>
<dbReference type="Pfam" id="PF00023">
    <property type="entry name" value="Ank"/>
    <property type="match status" value="1"/>
</dbReference>
<keyword evidence="1" id="KW-0677">Repeat</keyword>
<dbReference type="InterPro" id="IPR002110">
    <property type="entry name" value="Ankyrin_rpt"/>
</dbReference>
<evidence type="ECO:0000313" key="5">
    <source>
        <dbReference type="Proteomes" id="UP001295740"/>
    </source>
</evidence>
<dbReference type="EMBL" id="CAUWAG010000004">
    <property type="protein sequence ID" value="CAJ2502998.1"/>
    <property type="molecule type" value="Genomic_DNA"/>
</dbReference>
<dbReference type="PANTHER" id="PTHR24171">
    <property type="entry name" value="ANKYRIN REPEAT DOMAIN-CONTAINING PROTEIN 39-RELATED"/>
    <property type="match status" value="1"/>
</dbReference>
<feature type="repeat" description="ANK" evidence="3">
    <location>
        <begin position="91"/>
        <end position="123"/>
    </location>
</feature>
<accession>A0AAI8YFJ7</accession>
<dbReference type="SMART" id="SM00248">
    <property type="entry name" value="ANK"/>
    <property type="match status" value="3"/>
</dbReference>
<keyword evidence="2 3" id="KW-0040">ANK repeat</keyword>
<comment type="caution">
    <text evidence="4">The sequence shown here is derived from an EMBL/GenBank/DDBJ whole genome shotgun (WGS) entry which is preliminary data.</text>
</comment>
<dbReference type="InterPro" id="IPR036770">
    <property type="entry name" value="Ankyrin_rpt-contain_sf"/>
</dbReference>
<gene>
    <name evidence="4" type="ORF">KHLLAP_LOCUS3466</name>
</gene>